<gene>
    <name evidence="1" type="ORF">LPTSP2_38140</name>
</gene>
<accession>A0A2P2DIV1</accession>
<protein>
    <recommendedName>
        <fullName evidence="3">Peptidase C39-like domain-containing protein</fullName>
    </recommendedName>
</protein>
<dbReference type="RefSeq" id="WP_108961483.1">
    <property type="nucleotide sequence ID" value="NZ_BFAZ01000013.1"/>
</dbReference>
<proteinExistence type="predicted"/>
<sequence>MARELAENEIRPDIPSYVSITPWITYDSQMDNLRFVVAKKNVVPSNQCQGTSYLNLVKWTDYKLGIGKYTEWTEGRYYKELSRFAKTKSHVTEYKFHNMLFEDLFSGKASIKSKKFTLKNIKDHIEESKAPVIFSIDVREAFNPKAKVEMGHVIMAVGKCNNGISVHDPRGKFFTKYSDLDGNQTFFPDSTIDRIGRKSVGIYCVTIL</sequence>
<comment type="caution">
    <text evidence="1">The sequence shown here is derived from an EMBL/GenBank/DDBJ whole genome shotgun (WGS) entry which is preliminary data.</text>
</comment>
<evidence type="ECO:0000313" key="1">
    <source>
        <dbReference type="EMBL" id="GBF44511.1"/>
    </source>
</evidence>
<name>A0A2P2DIV1_9LEPT</name>
<dbReference type="EMBL" id="BFAZ01000013">
    <property type="protein sequence ID" value="GBF44511.1"/>
    <property type="molecule type" value="Genomic_DNA"/>
</dbReference>
<dbReference type="OrthoDB" id="325057at2"/>
<dbReference type="AlphaFoldDB" id="A0A2P2DIV1"/>
<reference evidence="2" key="1">
    <citation type="journal article" date="2019" name="Microbiol. Immunol.">
        <title>Molecular and phenotypic characterization of Leptospira johnsonii sp. nov., Leptospira ellinghausenii sp. nov. and Leptospira ryugenii sp. nov. isolated from soil and water in Japan.</title>
        <authorList>
            <person name="Masuzawa T."/>
            <person name="Saito M."/>
            <person name="Nakao R."/>
            <person name="Nikaido Y."/>
            <person name="Matsumoto M."/>
            <person name="Ogawa M."/>
            <person name="Yokoyama M."/>
            <person name="Hidaka Y."/>
            <person name="Tomita J."/>
            <person name="Sakakibara K."/>
            <person name="Suzuki K."/>
            <person name="Yasuda S."/>
            <person name="Sato H."/>
            <person name="Yamaguchi M."/>
            <person name="Yoshida S.I."/>
            <person name="Koizumi N."/>
            <person name="Kawamura Y."/>
        </authorList>
    </citation>
    <scope>NUCLEOTIDE SEQUENCE [LARGE SCALE GENOMIC DNA]</scope>
    <source>
        <strain evidence="2">E18</strain>
    </source>
</reference>
<evidence type="ECO:0000313" key="2">
    <source>
        <dbReference type="Proteomes" id="UP000245206"/>
    </source>
</evidence>
<organism evidence="1 2">
    <name type="scientific">Leptospira ellinghausenii</name>
    <dbReference type="NCBI Taxonomy" id="1917822"/>
    <lineage>
        <taxon>Bacteria</taxon>
        <taxon>Pseudomonadati</taxon>
        <taxon>Spirochaetota</taxon>
        <taxon>Spirochaetia</taxon>
        <taxon>Leptospirales</taxon>
        <taxon>Leptospiraceae</taxon>
        <taxon>Leptospira</taxon>
    </lineage>
</organism>
<keyword evidence="2" id="KW-1185">Reference proteome</keyword>
<dbReference type="Proteomes" id="UP000245206">
    <property type="component" value="Unassembled WGS sequence"/>
</dbReference>
<evidence type="ECO:0008006" key="3">
    <source>
        <dbReference type="Google" id="ProtNLM"/>
    </source>
</evidence>